<feature type="binding site" evidence="16">
    <location>
        <position position="254"/>
    </location>
    <ligand>
        <name>Ca(2+)</name>
        <dbReference type="ChEBI" id="CHEBI:29108"/>
        <label>2</label>
    </ligand>
</feature>
<dbReference type="GO" id="GO:0020037">
    <property type="term" value="F:heme binding"/>
    <property type="evidence" value="ECO:0007669"/>
    <property type="project" value="UniProtKB-UniRule"/>
</dbReference>
<keyword evidence="5 19" id="KW-0575">Peroxidase</keyword>
<evidence type="ECO:0000256" key="5">
    <source>
        <dbReference type="ARBA" id="ARBA00022559"/>
    </source>
</evidence>
<dbReference type="InterPro" id="IPR000823">
    <property type="entry name" value="Peroxidase_pln"/>
</dbReference>
<evidence type="ECO:0000256" key="13">
    <source>
        <dbReference type="ARBA" id="ARBA00023180"/>
    </source>
</evidence>
<feature type="binding site" evidence="16">
    <location>
        <position position="95"/>
    </location>
    <ligand>
        <name>Ca(2+)</name>
        <dbReference type="ChEBI" id="CHEBI:29108"/>
        <label>1</label>
    </ligand>
</feature>
<dbReference type="InterPro" id="IPR019794">
    <property type="entry name" value="Peroxidases_AS"/>
</dbReference>
<dbReference type="Gene3D" id="1.10.520.10">
    <property type="match status" value="1"/>
</dbReference>
<keyword evidence="12 18" id="KW-1015">Disulfide bond</keyword>
<name>A0ABD1YQ10_9MARC</name>
<comment type="cofactor">
    <cofactor evidence="16 19">
        <name>Ca(2+)</name>
        <dbReference type="ChEBI" id="CHEBI:29108"/>
    </cofactor>
    <text evidence="16 19">Binds 2 calcium ions per subunit.</text>
</comment>
<keyword evidence="11 16" id="KW-0408">Iron</keyword>
<keyword evidence="22" id="KW-1185">Reference proteome</keyword>
<keyword evidence="7 16" id="KW-0479">Metal-binding</keyword>
<accession>A0ABD1YQ10</accession>
<dbReference type="EMBL" id="JBHFFA010000003">
    <property type="protein sequence ID" value="KAL2632866.1"/>
    <property type="molecule type" value="Genomic_DNA"/>
</dbReference>
<dbReference type="FunFam" id="1.10.420.10:FF:000001">
    <property type="entry name" value="Peroxidase"/>
    <property type="match status" value="1"/>
</dbReference>
<feature type="binding site" evidence="16">
    <location>
        <position position="259"/>
    </location>
    <ligand>
        <name>Ca(2+)</name>
        <dbReference type="ChEBI" id="CHEBI:29108"/>
        <label>2</label>
    </ligand>
</feature>
<comment type="subcellular location">
    <subcellularLocation>
        <location evidence="3 19">Secreted</location>
    </subcellularLocation>
</comment>
<dbReference type="InterPro" id="IPR002016">
    <property type="entry name" value="Haem_peroxidase"/>
</dbReference>
<keyword evidence="6 19" id="KW-0349">Heme</keyword>
<keyword evidence="9 16" id="KW-0106">Calcium</keyword>
<dbReference type="PROSITE" id="PS00436">
    <property type="entry name" value="PEROXIDASE_2"/>
    <property type="match status" value="1"/>
</dbReference>
<evidence type="ECO:0000256" key="11">
    <source>
        <dbReference type="ARBA" id="ARBA00023004"/>
    </source>
</evidence>
<dbReference type="InterPro" id="IPR010255">
    <property type="entry name" value="Haem_peroxidase_sf"/>
</dbReference>
<dbReference type="SUPFAM" id="SSF48113">
    <property type="entry name" value="Heme-dependent peroxidases"/>
    <property type="match status" value="1"/>
</dbReference>
<comment type="cofactor">
    <cofactor evidence="16 19">
        <name>heme b</name>
        <dbReference type="ChEBI" id="CHEBI:60344"/>
    </cofactor>
    <text evidence="16 19">Binds 1 heme b (iron(II)-protoporphyrin IX) group per subunit.</text>
</comment>
<evidence type="ECO:0000256" key="7">
    <source>
        <dbReference type="ARBA" id="ARBA00022723"/>
    </source>
</evidence>
<evidence type="ECO:0000256" key="10">
    <source>
        <dbReference type="ARBA" id="ARBA00023002"/>
    </source>
</evidence>
<keyword evidence="19" id="KW-0376">Hydrogen peroxide</keyword>
<evidence type="ECO:0000256" key="17">
    <source>
        <dbReference type="PIRSR" id="PIRSR600823-4"/>
    </source>
</evidence>
<dbReference type="GO" id="GO:0005576">
    <property type="term" value="C:extracellular region"/>
    <property type="evidence" value="ECO:0007669"/>
    <property type="project" value="UniProtKB-SubCell"/>
</dbReference>
<dbReference type="PANTHER" id="PTHR31517">
    <property type="match status" value="1"/>
</dbReference>
<protein>
    <recommendedName>
        <fullName evidence="19">Peroxidase</fullName>
        <ecNumber evidence="19">1.11.1.7</ecNumber>
    </recommendedName>
</protein>
<reference evidence="21 22" key="1">
    <citation type="submission" date="2024-09" db="EMBL/GenBank/DDBJ databases">
        <title>Chromosome-scale assembly of Riccia fluitans.</title>
        <authorList>
            <person name="Paukszto L."/>
            <person name="Sawicki J."/>
            <person name="Karawczyk K."/>
            <person name="Piernik-Szablinska J."/>
            <person name="Szczecinska M."/>
            <person name="Mazdziarz M."/>
        </authorList>
    </citation>
    <scope>NUCLEOTIDE SEQUENCE [LARGE SCALE GENOMIC DNA]</scope>
    <source>
        <strain evidence="21">Rf_01</strain>
        <tissue evidence="21">Aerial parts of the thallus</tissue>
    </source>
</reference>
<comment type="similarity">
    <text evidence="19">Belongs to the peroxidase family. Classical plant (class III) peroxidase subfamily.</text>
</comment>
<evidence type="ECO:0000256" key="15">
    <source>
        <dbReference type="PIRSR" id="PIRSR600823-2"/>
    </source>
</evidence>
<dbReference type="GO" id="GO:0140825">
    <property type="term" value="F:lactoperoxidase activity"/>
    <property type="evidence" value="ECO:0007669"/>
    <property type="project" value="UniProtKB-EC"/>
</dbReference>
<evidence type="ECO:0000256" key="3">
    <source>
        <dbReference type="ARBA" id="ARBA00004613"/>
    </source>
</evidence>
<keyword evidence="8 19" id="KW-0732">Signal</keyword>
<feature type="binding site" description="axial binding residue" evidence="16">
    <location>
        <position position="199"/>
    </location>
    <ligand>
        <name>heme b</name>
        <dbReference type="ChEBI" id="CHEBI:60344"/>
    </ligand>
    <ligandPart>
        <name>Fe</name>
        <dbReference type="ChEBI" id="CHEBI:18248"/>
    </ligandPart>
</feature>
<feature type="binding site" evidence="16">
    <location>
        <position position="82"/>
    </location>
    <ligand>
        <name>Ca(2+)</name>
        <dbReference type="ChEBI" id="CHEBI:29108"/>
        <label>1</label>
    </ligand>
</feature>
<comment type="caution">
    <text evidence="21">The sequence shown here is derived from an EMBL/GenBank/DDBJ whole genome shotgun (WGS) entry which is preliminary data.</text>
</comment>
<dbReference type="PRINTS" id="PR00458">
    <property type="entry name" value="PEROXIDASE"/>
</dbReference>
<evidence type="ECO:0000256" key="14">
    <source>
        <dbReference type="PIRSR" id="PIRSR600823-1"/>
    </source>
</evidence>
<evidence type="ECO:0000256" key="12">
    <source>
        <dbReference type="ARBA" id="ARBA00023157"/>
    </source>
</evidence>
<feature type="binding site" evidence="16">
    <location>
        <position position="77"/>
    </location>
    <ligand>
        <name>Ca(2+)</name>
        <dbReference type="ChEBI" id="CHEBI:29108"/>
        <label>1</label>
    </ligand>
</feature>
<dbReference type="EC" id="1.11.1.7" evidence="19"/>
<dbReference type="PRINTS" id="PR00461">
    <property type="entry name" value="PLPEROXIDASE"/>
</dbReference>
<dbReference type="Proteomes" id="UP001605036">
    <property type="component" value="Unassembled WGS sequence"/>
</dbReference>
<feature type="binding site" evidence="16">
    <location>
        <position position="86"/>
    </location>
    <ligand>
        <name>Ca(2+)</name>
        <dbReference type="ChEBI" id="CHEBI:29108"/>
        <label>1</label>
    </ligand>
</feature>
<comment type="function">
    <text evidence="2">Removal of H(2)O(2), oxidation of toxic reductants, biosynthesis and degradation of lignin, suberization, auxin catabolism, response to environmental stresses such as wounding, pathogen attack and oxidative stress. These functions might be dependent on each isozyme/isoform in each plant tissue.</text>
</comment>
<sequence length="330" mass="36245">MDLQFKFLLLITILALSEFGVNGDGHGRKLASHPGLSKDYYKHTCPQAEDVIRKAVFDEYDKDSEPAPGVLRLQFHDCFVEGCDGSVLLDGPGTEKTAKVNAELDGFDIIDIAKAAIEAACPGIVSCADVLAFAVRDSVVKMGGEYWEVPGGRKDGRVSIAEHAQAALPEPDYTVPELIANFAAKGLSAKQMVILSGAHTVGAGHCDKFVGRLYNYNEKYYTDPTIDPAYAEFLKQKCPEKYNITTQVENDAVTPDLFDTGYYQGLGEKKGLFTSDQELVLDKRTAKTVKSLLKKDRFLKKFGKAMQALAAVEVKLEGEVRKNCRVVNKY</sequence>
<evidence type="ECO:0000259" key="20">
    <source>
        <dbReference type="PROSITE" id="PS50873"/>
    </source>
</evidence>
<dbReference type="AlphaFoldDB" id="A0ABD1YQ10"/>
<evidence type="ECO:0000313" key="22">
    <source>
        <dbReference type="Proteomes" id="UP001605036"/>
    </source>
</evidence>
<feature type="chain" id="PRO_5044526601" description="Peroxidase" evidence="19">
    <location>
        <begin position="24"/>
        <end position="330"/>
    </location>
</feature>
<feature type="active site" description="Proton acceptor" evidence="14">
    <location>
        <position position="76"/>
    </location>
</feature>
<dbReference type="FunFam" id="1.10.520.10:FF:000006">
    <property type="entry name" value="Peroxidase"/>
    <property type="match status" value="1"/>
</dbReference>
<keyword evidence="13" id="KW-0325">Glycoprotein</keyword>
<evidence type="ECO:0000256" key="6">
    <source>
        <dbReference type="ARBA" id="ARBA00022617"/>
    </source>
</evidence>
<evidence type="ECO:0000256" key="19">
    <source>
        <dbReference type="RuleBase" id="RU362060"/>
    </source>
</evidence>
<dbReference type="GO" id="GO:0006979">
    <property type="term" value="P:response to oxidative stress"/>
    <property type="evidence" value="ECO:0007669"/>
    <property type="project" value="UniProtKB-UniRule"/>
</dbReference>
<dbReference type="PANTHER" id="PTHR31517:SF51">
    <property type="entry name" value="PEROXIDASE 55"/>
    <property type="match status" value="1"/>
</dbReference>
<dbReference type="InterPro" id="IPR033905">
    <property type="entry name" value="Secretory_peroxidase"/>
</dbReference>
<feature type="disulfide bond" evidence="18">
    <location>
        <begin position="206"/>
        <end position="238"/>
    </location>
</feature>
<feature type="binding site" evidence="15">
    <location>
        <position position="169"/>
    </location>
    <ligand>
        <name>substrate</name>
    </ligand>
</feature>
<dbReference type="PROSITE" id="PS50873">
    <property type="entry name" value="PEROXIDASE_4"/>
    <property type="match status" value="1"/>
</dbReference>
<feature type="disulfide bond" evidence="18">
    <location>
        <begin position="127"/>
        <end position="324"/>
    </location>
</feature>
<feature type="disulfide bond" evidence="18">
    <location>
        <begin position="78"/>
        <end position="83"/>
    </location>
</feature>
<evidence type="ECO:0000256" key="4">
    <source>
        <dbReference type="ARBA" id="ARBA00022525"/>
    </source>
</evidence>
<evidence type="ECO:0000256" key="8">
    <source>
        <dbReference type="ARBA" id="ARBA00022729"/>
    </source>
</evidence>
<feature type="domain" description="Plant heme peroxidase family profile" evidence="20">
    <location>
        <begin position="35"/>
        <end position="328"/>
    </location>
</feature>
<evidence type="ECO:0000256" key="16">
    <source>
        <dbReference type="PIRSR" id="PIRSR600823-3"/>
    </source>
</evidence>
<dbReference type="CDD" id="cd00693">
    <property type="entry name" value="secretory_peroxidase"/>
    <property type="match status" value="1"/>
</dbReference>
<evidence type="ECO:0000313" key="21">
    <source>
        <dbReference type="EMBL" id="KAL2632866.1"/>
    </source>
</evidence>
<dbReference type="Pfam" id="PF00141">
    <property type="entry name" value="peroxidase"/>
    <property type="match status" value="1"/>
</dbReference>
<feature type="signal peptide" evidence="19">
    <location>
        <begin position="1"/>
        <end position="23"/>
    </location>
</feature>
<feature type="site" description="Transition state stabilizer" evidence="17">
    <location>
        <position position="72"/>
    </location>
</feature>
<feature type="binding site" evidence="16">
    <location>
        <position position="251"/>
    </location>
    <ligand>
        <name>Ca(2+)</name>
        <dbReference type="ChEBI" id="CHEBI:29108"/>
        <label>2</label>
    </ligand>
</feature>
<evidence type="ECO:0000256" key="9">
    <source>
        <dbReference type="ARBA" id="ARBA00022837"/>
    </source>
</evidence>
<keyword evidence="4 19" id="KW-0964">Secreted</keyword>
<feature type="binding site" evidence="16">
    <location>
        <position position="200"/>
    </location>
    <ligand>
        <name>Ca(2+)</name>
        <dbReference type="ChEBI" id="CHEBI:29108"/>
        <label>2</label>
    </ligand>
</feature>
<evidence type="ECO:0000256" key="1">
    <source>
        <dbReference type="ARBA" id="ARBA00000189"/>
    </source>
</evidence>
<feature type="disulfide bond" evidence="18">
    <location>
        <begin position="45"/>
        <end position="121"/>
    </location>
</feature>
<proteinExistence type="inferred from homology"/>
<comment type="catalytic activity">
    <reaction evidence="1 19">
        <text>2 a phenolic donor + H2O2 = 2 a phenolic radical donor + 2 H2O</text>
        <dbReference type="Rhea" id="RHEA:56136"/>
        <dbReference type="ChEBI" id="CHEBI:15377"/>
        <dbReference type="ChEBI" id="CHEBI:16240"/>
        <dbReference type="ChEBI" id="CHEBI:139520"/>
        <dbReference type="ChEBI" id="CHEBI:139521"/>
        <dbReference type="EC" id="1.11.1.7"/>
    </reaction>
</comment>
<feature type="binding site" evidence="16">
    <location>
        <position position="80"/>
    </location>
    <ligand>
        <name>Ca(2+)</name>
        <dbReference type="ChEBI" id="CHEBI:29108"/>
        <label>1</label>
    </ligand>
</feature>
<dbReference type="GO" id="GO:0042744">
    <property type="term" value="P:hydrogen peroxide catabolic process"/>
    <property type="evidence" value="ECO:0007669"/>
    <property type="project" value="UniProtKB-KW"/>
</dbReference>
<evidence type="ECO:0000256" key="2">
    <source>
        <dbReference type="ARBA" id="ARBA00002322"/>
    </source>
</evidence>
<keyword evidence="10 19" id="KW-0560">Oxidoreductase</keyword>
<dbReference type="GO" id="GO:0046872">
    <property type="term" value="F:metal ion binding"/>
    <property type="evidence" value="ECO:0007669"/>
    <property type="project" value="UniProtKB-UniRule"/>
</dbReference>
<dbReference type="Gene3D" id="1.10.420.10">
    <property type="entry name" value="Peroxidase, domain 2"/>
    <property type="match status" value="1"/>
</dbReference>
<feature type="binding site" evidence="16">
    <location>
        <position position="84"/>
    </location>
    <ligand>
        <name>Ca(2+)</name>
        <dbReference type="ChEBI" id="CHEBI:29108"/>
        <label>1</label>
    </ligand>
</feature>
<evidence type="ECO:0000256" key="18">
    <source>
        <dbReference type="PIRSR" id="PIRSR600823-5"/>
    </source>
</evidence>
<gene>
    <name evidence="21" type="ORF">R1flu_004345</name>
</gene>
<organism evidence="21 22">
    <name type="scientific">Riccia fluitans</name>
    <dbReference type="NCBI Taxonomy" id="41844"/>
    <lineage>
        <taxon>Eukaryota</taxon>
        <taxon>Viridiplantae</taxon>
        <taxon>Streptophyta</taxon>
        <taxon>Embryophyta</taxon>
        <taxon>Marchantiophyta</taxon>
        <taxon>Marchantiopsida</taxon>
        <taxon>Marchantiidae</taxon>
        <taxon>Marchantiales</taxon>
        <taxon>Ricciaceae</taxon>
        <taxon>Riccia</taxon>
    </lineage>
</organism>